<dbReference type="CDD" id="cd16414">
    <property type="entry name" value="dndB_like"/>
    <property type="match status" value="1"/>
</dbReference>
<sequence length="370" mass="41059">MTSESKKQSNTGVGDYFFEFPASRGLQGGATVLLMTVPARTLARVLASNNSGSTLERSQREINPARAKKFYKYLLNAYEKKEPFIIPPLVGNCNSEIEFEEFGNTNVGVVRFPMDAEIDLFDGQHRAAGATEFSRTIGELIHIPLMLTHKLPLKTRQQFFSDINNNVSKPSAAINMAYDGRNHSAQSMVNFLSQHEVFADITDFEHNVVPAKSSRWVSFKALCDATAKFATVAGKTLDMGDIESIWRAWILFTAIDDIRHGTNQGEYKRDYIQFHSVMINAFGYAIQRLLSEHSVRSVITMIEGLALNTGVAEREDFFLMSNWGEICVNTSKAKPTVIANVSAQKAAAEHLALVIATRNLHAIAGGNDDR</sequence>
<dbReference type="AlphaFoldDB" id="A0AA38DSR2"/>
<dbReference type="NCBIfam" id="TIGR03187">
    <property type="entry name" value="DGQHR"/>
    <property type="match status" value="1"/>
</dbReference>
<dbReference type="InterPro" id="IPR017642">
    <property type="entry name" value="DNA_S_mod_DndB"/>
</dbReference>
<dbReference type="InterPro" id="IPR017601">
    <property type="entry name" value="DGQHR-contain_dom"/>
</dbReference>
<evidence type="ECO:0000313" key="2">
    <source>
        <dbReference type="Proteomes" id="UP000867745"/>
    </source>
</evidence>
<dbReference type="Pfam" id="PF14072">
    <property type="entry name" value="DndB"/>
    <property type="match status" value="1"/>
</dbReference>
<accession>A0AA38DSR2</accession>
<reference evidence="1" key="1">
    <citation type="journal article" date="2018" name="Genome Biol.">
        <title>SKESA: strategic k-mer extension for scrupulous assemblies.</title>
        <authorList>
            <person name="Souvorov A."/>
            <person name="Agarwala R."/>
            <person name="Lipman D.J."/>
        </authorList>
    </citation>
    <scope>NUCLEOTIDE SEQUENCE</scope>
    <source>
        <strain evidence="1">RS189</strain>
    </source>
</reference>
<organism evidence="1 2">
    <name type="scientific">Citrobacter werkmanii</name>
    <dbReference type="NCBI Taxonomy" id="67827"/>
    <lineage>
        <taxon>Bacteria</taxon>
        <taxon>Pseudomonadati</taxon>
        <taxon>Pseudomonadota</taxon>
        <taxon>Gammaproteobacteria</taxon>
        <taxon>Enterobacterales</taxon>
        <taxon>Enterobacteriaceae</taxon>
        <taxon>Citrobacter</taxon>
        <taxon>Citrobacter freundii complex</taxon>
    </lineage>
</organism>
<name>A0AA38DSR2_9ENTR</name>
<gene>
    <name evidence="1" type="ORF">JAW44_002004</name>
</gene>
<dbReference type="EMBL" id="DACUGV010000002">
    <property type="protein sequence ID" value="HAT7592275.1"/>
    <property type="molecule type" value="Genomic_DNA"/>
</dbReference>
<reference evidence="1" key="2">
    <citation type="submission" date="2020-11" db="EMBL/GenBank/DDBJ databases">
        <authorList>
            <consortium name="NCBI Pathogen Detection Project"/>
        </authorList>
    </citation>
    <scope>NUCLEOTIDE SEQUENCE</scope>
    <source>
        <strain evidence="1">RS189</strain>
    </source>
</reference>
<comment type="caution">
    <text evidence="1">The sequence shown here is derived from an EMBL/GenBank/DDBJ whole genome shotgun (WGS) entry which is preliminary data.</text>
</comment>
<dbReference type="Proteomes" id="UP000867745">
    <property type="component" value="Unassembled WGS sequence"/>
</dbReference>
<evidence type="ECO:0000313" key="1">
    <source>
        <dbReference type="EMBL" id="HAT7592275.1"/>
    </source>
</evidence>
<proteinExistence type="predicted"/>
<protein>
    <submittedName>
        <fullName evidence="1">DGQHR domain-containing protein</fullName>
    </submittedName>
</protein>